<keyword evidence="3" id="KW-0324">Glycolysis</keyword>
<name>A0A478FQ18_9MOLU</name>
<comment type="subcellular location">
    <subcellularLocation>
        <location evidence="3">Cytoplasm</location>
    </subcellularLocation>
</comment>
<dbReference type="GO" id="GO:0005829">
    <property type="term" value="C:cytosol"/>
    <property type="evidence" value="ECO:0007669"/>
    <property type="project" value="TreeGrafter"/>
</dbReference>
<evidence type="ECO:0000313" key="5">
    <source>
        <dbReference type="Proteomes" id="UP000324831"/>
    </source>
</evidence>
<comment type="pathway">
    <text evidence="3">Carbohydrate biosynthesis; gluconeogenesis.</text>
</comment>
<dbReference type="SUPFAM" id="SSF51351">
    <property type="entry name" value="Triosephosphate isomerase (TIM)"/>
    <property type="match status" value="1"/>
</dbReference>
<dbReference type="GO" id="GO:0006094">
    <property type="term" value="P:gluconeogenesis"/>
    <property type="evidence" value="ECO:0007669"/>
    <property type="project" value="UniProtKB-UniPathway"/>
</dbReference>
<dbReference type="InterPro" id="IPR035990">
    <property type="entry name" value="TIM_sf"/>
</dbReference>
<dbReference type="Gene3D" id="3.20.20.70">
    <property type="entry name" value="Aldolase class I"/>
    <property type="match status" value="1"/>
</dbReference>
<accession>A0A478FQ18</accession>
<organism evidence="4 5">
    <name type="scientific">Candidatus Mycoplasma haematohominis</name>
    <dbReference type="NCBI Taxonomy" id="1494318"/>
    <lineage>
        <taxon>Bacteria</taxon>
        <taxon>Bacillati</taxon>
        <taxon>Mycoplasmatota</taxon>
        <taxon>Mollicutes</taxon>
        <taxon>Mycoplasmataceae</taxon>
        <taxon>Mycoplasma</taxon>
    </lineage>
</organism>
<evidence type="ECO:0000256" key="3">
    <source>
        <dbReference type="RuleBase" id="RU363013"/>
    </source>
</evidence>
<dbReference type="UniPathway" id="UPA00109">
    <property type="reaction ID" value="UER00189"/>
</dbReference>
<keyword evidence="3" id="KW-0312">Gluconeogenesis</keyword>
<gene>
    <name evidence="4" type="primary">tpiA</name>
    <name evidence="4" type="ORF">MHSWG343_01450</name>
</gene>
<dbReference type="InterPro" id="IPR020861">
    <property type="entry name" value="Triosephosphate_isomerase_AS"/>
</dbReference>
<dbReference type="GO" id="GO:0006096">
    <property type="term" value="P:glycolytic process"/>
    <property type="evidence" value="ECO:0007669"/>
    <property type="project" value="UniProtKB-UniRule"/>
</dbReference>
<dbReference type="UniPathway" id="UPA00138"/>
<dbReference type="Proteomes" id="UP000324831">
    <property type="component" value="Unassembled WGS sequence"/>
</dbReference>
<dbReference type="PROSITE" id="PS51440">
    <property type="entry name" value="TIM_2"/>
    <property type="match status" value="1"/>
</dbReference>
<dbReference type="CDD" id="cd00311">
    <property type="entry name" value="TIM"/>
    <property type="match status" value="1"/>
</dbReference>
<dbReference type="GO" id="GO:0019563">
    <property type="term" value="P:glycerol catabolic process"/>
    <property type="evidence" value="ECO:0007669"/>
    <property type="project" value="TreeGrafter"/>
</dbReference>
<dbReference type="GO" id="GO:0004807">
    <property type="term" value="F:triose-phosphate isomerase activity"/>
    <property type="evidence" value="ECO:0007669"/>
    <property type="project" value="UniProtKB-UniRule"/>
</dbReference>
<dbReference type="PANTHER" id="PTHR21139">
    <property type="entry name" value="TRIOSEPHOSPHATE ISOMERASE"/>
    <property type="match status" value="1"/>
</dbReference>
<keyword evidence="2 3" id="KW-0413">Isomerase</keyword>
<dbReference type="InterPro" id="IPR013785">
    <property type="entry name" value="Aldolase_TIM"/>
</dbReference>
<dbReference type="NCBIfam" id="TIGR00419">
    <property type="entry name" value="tim"/>
    <property type="match status" value="1"/>
</dbReference>
<sequence length="226" mass="24611">MNFLYRDFQNYIEEMRILMAKEPPKTLVGIAVPYIYLKEAAQKVGADIKVLAQDLHPADKGAFTSQISAAQIASIEVPATLIGHSECRALSQNAIVITNKVRSALDQGLEVIYCCGKDPVNEVTEELKSLSEEDWKKVIIAYEPISAIGSGSAMDASTAAGILRQIKDAISMKWGAQTASTVRFLYGGSVNAKNYKTYLDEANIDGVLVGGASLKIEEFWDMATLK</sequence>
<evidence type="ECO:0000256" key="2">
    <source>
        <dbReference type="ARBA" id="ARBA00023235"/>
    </source>
</evidence>
<dbReference type="PANTHER" id="PTHR21139:SF42">
    <property type="entry name" value="TRIOSEPHOSPHATE ISOMERASE"/>
    <property type="match status" value="1"/>
</dbReference>
<reference evidence="4 5" key="1">
    <citation type="submission" date="2019-01" db="EMBL/GenBank/DDBJ databases">
        <title>Draft genome sequences of Candidatus Mycoplasma haemohominis SWG34-3 identified from a patient with pyrexia, anemia and liver dysfunction.</title>
        <authorList>
            <person name="Sekizuka T."/>
            <person name="Hattori N."/>
            <person name="Katano H."/>
            <person name="Takuma T."/>
            <person name="Ito T."/>
            <person name="Arai N."/>
            <person name="Yanai R."/>
            <person name="Ishii S."/>
            <person name="Miura Y."/>
            <person name="Tokunaga T."/>
            <person name="Watanabe H."/>
            <person name="Nomura N."/>
            <person name="Eguchi J."/>
            <person name="Arai T."/>
            <person name="Hasegawa H."/>
            <person name="Nakamaki T."/>
            <person name="Wakita T."/>
            <person name="Niki Y."/>
            <person name="Kuroda M."/>
        </authorList>
    </citation>
    <scope>NUCLEOTIDE SEQUENCE [LARGE SCALE GENOMIC DNA]</scope>
    <source>
        <strain evidence="4">SWG34-3</strain>
    </source>
</reference>
<proteinExistence type="inferred from homology"/>
<comment type="catalytic activity">
    <reaction evidence="3">
        <text>D-glyceraldehyde 3-phosphate = dihydroxyacetone phosphate</text>
        <dbReference type="Rhea" id="RHEA:18585"/>
        <dbReference type="ChEBI" id="CHEBI:57642"/>
        <dbReference type="ChEBI" id="CHEBI:59776"/>
        <dbReference type="EC" id="5.3.1.1"/>
    </reaction>
</comment>
<dbReference type="EC" id="5.3.1.1" evidence="3"/>
<dbReference type="Pfam" id="PF00121">
    <property type="entry name" value="TIM"/>
    <property type="match status" value="1"/>
</dbReference>
<comment type="subunit">
    <text evidence="3">Homodimer.</text>
</comment>
<dbReference type="PROSITE" id="PS00171">
    <property type="entry name" value="TIM_1"/>
    <property type="match status" value="1"/>
</dbReference>
<evidence type="ECO:0000313" key="4">
    <source>
        <dbReference type="EMBL" id="GCE63167.1"/>
    </source>
</evidence>
<dbReference type="InterPro" id="IPR000652">
    <property type="entry name" value="Triosephosphate_isomerase"/>
</dbReference>
<comment type="pathway">
    <text evidence="3">Carbohydrate degradation; glycolysis; D-glyceraldehyde 3-phosphate from glycerone phosphate: step 1/1.</text>
</comment>
<dbReference type="EMBL" id="BIMN01000001">
    <property type="protein sequence ID" value="GCE63167.1"/>
    <property type="molecule type" value="Genomic_DNA"/>
</dbReference>
<dbReference type="AlphaFoldDB" id="A0A478FQ18"/>
<dbReference type="GO" id="GO:0046166">
    <property type="term" value="P:glyceraldehyde-3-phosphate biosynthetic process"/>
    <property type="evidence" value="ECO:0007669"/>
    <property type="project" value="TreeGrafter"/>
</dbReference>
<comment type="caution">
    <text evidence="4">The sequence shown here is derived from an EMBL/GenBank/DDBJ whole genome shotgun (WGS) entry which is preliminary data.</text>
</comment>
<evidence type="ECO:0000256" key="1">
    <source>
        <dbReference type="ARBA" id="ARBA00007422"/>
    </source>
</evidence>
<protein>
    <recommendedName>
        <fullName evidence="3">Triosephosphate isomerase</fullName>
        <ecNumber evidence="3">5.3.1.1</ecNumber>
    </recommendedName>
</protein>
<keyword evidence="3" id="KW-0963">Cytoplasm</keyword>
<comment type="similarity">
    <text evidence="1 3">Belongs to the triosephosphate isomerase family.</text>
</comment>